<organism evidence="2">
    <name type="scientific">Hellea balneolensis</name>
    <dbReference type="NCBI Taxonomy" id="287478"/>
    <lineage>
        <taxon>Bacteria</taxon>
        <taxon>Pseudomonadati</taxon>
        <taxon>Pseudomonadota</taxon>
        <taxon>Alphaproteobacteria</taxon>
        <taxon>Maricaulales</taxon>
        <taxon>Robiginitomaculaceae</taxon>
        <taxon>Hellea</taxon>
    </lineage>
</organism>
<evidence type="ECO:0008006" key="3">
    <source>
        <dbReference type="Google" id="ProtNLM"/>
    </source>
</evidence>
<dbReference type="EMBL" id="DRMJ01000106">
    <property type="protein sequence ID" value="HHL42396.1"/>
    <property type="molecule type" value="Genomic_DNA"/>
</dbReference>
<sequence>MEAPSLPPRKRLGWFSLFASSSTLLCCALPITLVSLGLGSVSAAIFANVPGLKFLAKHEIWLFVFSALVLGFSMWSVYRPGRACPTDKELGAQCQRAERWNKRILKISILIWCIGFTAAFLSVPIMNMVDRISG</sequence>
<evidence type="ECO:0000256" key="1">
    <source>
        <dbReference type="SAM" id="Phobius"/>
    </source>
</evidence>
<evidence type="ECO:0000313" key="2">
    <source>
        <dbReference type="EMBL" id="HHL42396.1"/>
    </source>
</evidence>
<feature type="transmembrane region" description="Helical" evidence="1">
    <location>
        <begin position="109"/>
        <end position="129"/>
    </location>
</feature>
<gene>
    <name evidence="2" type="ORF">ENJ42_02160</name>
</gene>
<feature type="transmembrane region" description="Helical" evidence="1">
    <location>
        <begin position="60"/>
        <end position="78"/>
    </location>
</feature>
<dbReference type="Proteomes" id="UP000885830">
    <property type="component" value="Unassembled WGS sequence"/>
</dbReference>
<keyword evidence="1" id="KW-0812">Transmembrane</keyword>
<reference evidence="2" key="1">
    <citation type="journal article" date="2020" name="mSystems">
        <title>Genome- and Community-Level Interaction Insights into Carbon Utilization and Element Cycling Functions of Hydrothermarchaeota in Hydrothermal Sediment.</title>
        <authorList>
            <person name="Zhou Z."/>
            <person name="Liu Y."/>
            <person name="Xu W."/>
            <person name="Pan J."/>
            <person name="Luo Z.H."/>
            <person name="Li M."/>
        </authorList>
    </citation>
    <scope>NUCLEOTIDE SEQUENCE [LARGE SCALE GENOMIC DNA]</scope>
    <source>
        <strain evidence="2">HyVt-485</strain>
    </source>
</reference>
<comment type="caution">
    <text evidence="2">The sequence shown here is derived from an EMBL/GenBank/DDBJ whole genome shotgun (WGS) entry which is preliminary data.</text>
</comment>
<keyword evidence="1" id="KW-1133">Transmembrane helix</keyword>
<name>A0A7C5LW53_9PROT</name>
<protein>
    <recommendedName>
        <fullName evidence="3">Mercuric transport protein MerT</fullName>
    </recommendedName>
</protein>
<keyword evidence="1" id="KW-0472">Membrane</keyword>
<feature type="transmembrane region" description="Helical" evidence="1">
    <location>
        <begin position="12"/>
        <end position="40"/>
    </location>
</feature>
<accession>A0A7C5LW53</accession>
<dbReference type="AlphaFoldDB" id="A0A7C5LW53"/>
<proteinExistence type="predicted"/>